<dbReference type="PROSITE" id="PS51257">
    <property type="entry name" value="PROKAR_LIPOPROTEIN"/>
    <property type="match status" value="1"/>
</dbReference>
<comment type="caution">
    <text evidence="4">The sequence shown here is derived from an EMBL/GenBank/DDBJ whole genome shotgun (WGS) entry which is preliminary data.</text>
</comment>
<dbReference type="InterPro" id="IPR006558">
    <property type="entry name" value="LamG-like"/>
</dbReference>
<dbReference type="Gene3D" id="2.60.40.1740">
    <property type="entry name" value="hypothetical protein (bacova_03559)"/>
    <property type="match status" value="1"/>
</dbReference>
<dbReference type="RefSeq" id="WP_191709706.1">
    <property type="nucleotide sequence ID" value="NZ_JACSPQ010000001.1"/>
</dbReference>
<organism evidence="4 5">
    <name type="scientific">Phocaeicola faecium</name>
    <dbReference type="NCBI Taxonomy" id="2762213"/>
    <lineage>
        <taxon>Bacteria</taxon>
        <taxon>Pseudomonadati</taxon>
        <taxon>Bacteroidota</taxon>
        <taxon>Bacteroidia</taxon>
        <taxon>Bacteroidales</taxon>
        <taxon>Bacteroidaceae</taxon>
        <taxon>Phocaeicola</taxon>
    </lineage>
</organism>
<reference evidence="4 5" key="1">
    <citation type="submission" date="2020-08" db="EMBL/GenBank/DDBJ databases">
        <title>A Genomic Blueprint of the Chicken Gut Microbiome.</title>
        <authorList>
            <person name="Gilroy R."/>
            <person name="Ravi A."/>
            <person name="Getino M."/>
            <person name="Pursley I."/>
            <person name="Horton D.L."/>
            <person name="Alikhan N.-F."/>
            <person name="Baker D."/>
            <person name="Gharbi K."/>
            <person name="Hall N."/>
            <person name="Watson M."/>
            <person name="Adriaenssens E.M."/>
            <person name="Foster-Nyarko E."/>
            <person name="Jarju S."/>
            <person name="Secka A."/>
            <person name="Antonio M."/>
            <person name="Oren A."/>
            <person name="Chaudhuri R."/>
            <person name="La Ragione R.M."/>
            <person name="Hildebrand F."/>
            <person name="Pallen M.J."/>
        </authorList>
    </citation>
    <scope>NUCLEOTIDE SEQUENCE [LARGE SCALE GENOMIC DNA]</scope>
    <source>
        <strain evidence="4 5">Sa1YUN3</strain>
    </source>
</reference>
<dbReference type="SMART" id="SM00560">
    <property type="entry name" value="LamGL"/>
    <property type="match status" value="1"/>
</dbReference>
<proteinExistence type="predicted"/>
<evidence type="ECO:0000256" key="1">
    <source>
        <dbReference type="ARBA" id="ARBA00022729"/>
    </source>
</evidence>
<dbReference type="Pfam" id="PF13385">
    <property type="entry name" value="Laminin_G_3"/>
    <property type="match status" value="1"/>
</dbReference>
<dbReference type="Gene3D" id="2.60.120.200">
    <property type="match status" value="1"/>
</dbReference>
<keyword evidence="5" id="KW-1185">Reference proteome</keyword>
<dbReference type="Pfam" id="PF08522">
    <property type="entry name" value="BT_3987-like_N"/>
    <property type="match status" value="1"/>
</dbReference>
<name>A0ABR8V9T6_9BACT</name>
<protein>
    <submittedName>
        <fullName evidence="4">DUF1735 domain-containing protein</fullName>
    </submittedName>
</protein>
<dbReference type="InterPro" id="IPR013728">
    <property type="entry name" value="BT_3987-like_N"/>
</dbReference>
<keyword evidence="1" id="KW-0732">Signal</keyword>
<feature type="domain" description="LamG-like jellyroll fold" evidence="3">
    <location>
        <begin position="242"/>
        <end position="383"/>
    </location>
</feature>
<evidence type="ECO:0000256" key="2">
    <source>
        <dbReference type="ARBA" id="ARBA00023157"/>
    </source>
</evidence>
<evidence type="ECO:0000313" key="4">
    <source>
        <dbReference type="EMBL" id="MBD8001512.1"/>
    </source>
</evidence>
<dbReference type="Proteomes" id="UP000616346">
    <property type="component" value="Unassembled WGS sequence"/>
</dbReference>
<keyword evidence="2" id="KW-1015">Disulfide bond</keyword>
<dbReference type="EMBL" id="JACSPQ010000001">
    <property type="protein sequence ID" value="MBD8001512.1"/>
    <property type="molecule type" value="Genomic_DNA"/>
</dbReference>
<dbReference type="SUPFAM" id="SSF49899">
    <property type="entry name" value="Concanavalin A-like lectins/glucanases"/>
    <property type="match status" value="1"/>
</dbReference>
<gene>
    <name evidence="4" type="ORF">H9626_04670</name>
</gene>
<accession>A0ABR8V9T6</accession>
<evidence type="ECO:0000313" key="5">
    <source>
        <dbReference type="Proteomes" id="UP000616346"/>
    </source>
</evidence>
<sequence length="456" mass="50015">MKNRIIYFGLLLCLIVFAGCKDEFGKTLFGPEDTVAPEKVTDRTLVFLNTTDAENIANGTAVTADPVDVIFSAVQPVGQVKEIKTSAKLTNGKSKRDQVFTVSVLQDEAVLQQYKETNGYRVKFLPAEAYHVATNLINIEYDATMAVSQSLVKIINSSKLDLDQDYLLALQLNTAEGFTLDDSNRTLYLHVKRKGGSGEAQGAADLRPMAGDDALDADGVDLGINRNNLYYQTEGYAFQKLNACTLEGLVYVDSFKAASERGDATLAGISSVWGYEAGSDAPFLMRFGDAGVDPNKLQVKAGGKTLLVNYSFREKTWYHIALTYDGTNIRVYVNSRERASMAHTGTLDLAGAQFVIGQSFNQWRGFNGMMSEIRIWNTARTAAQLRENALDVVEYESEKSDLLAYWKLNGAKPGSDNKQIADFTGNGHDLTVKRQGAASAVQPKVVINQDIDINLK</sequence>
<dbReference type="InterPro" id="IPR013320">
    <property type="entry name" value="ConA-like_dom_sf"/>
</dbReference>
<evidence type="ECO:0000259" key="3">
    <source>
        <dbReference type="SMART" id="SM00560"/>
    </source>
</evidence>